<dbReference type="EMBL" id="MH588547">
    <property type="protein sequence ID" value="AXQ69760.1"/>
    <property type="molecule type" value="Genomic_DNA"/>
</dbReference>
<name>A0A385EDL8_9CAUD</name>
<organism evidence="1 2">
    <name type="scientific">Caulobacter phage CcrSC</name>
    <dbReference type="NCBI Taxonomy" id="2283272"/>
    <lineage>
        <taxon>Viruses</taxon>
        <taxon>Duplodnaviria</taxon>
        <taxon>Heunggongvirae</taxon>
        <taxon>Uroviricota</taxon>
        <taxon>Caudoviricetes</taxon>
        <taxon>Jeanschmidtviridae</taxon>
        <taxon>Bertelyvirus</taxon>
        <taxon>Bertelyvirus SC</taxon>
    </lineage>
</organism>
<proteinExistence type="predicted"/>
<reference evidence="1" key="1">
    <citation type="submission" date="2018-07" db="EMBL/GenBank/DDBJ databases">
        <authorList>
            <person name="Wilson K.M."/>
            <person name="Ely B."/>
        </authorList>
    </citation>
    <scope>NUCLEOTIDE SEQUENCE</scope>
</reference>
<evidence type="ECO:0000313" key="1">
    <source>
        <dbReference type="EMBL" id="AXQ69760.1"/>
    </source>
</evidence>
<accession>A0A385EDL8</accession>
<reference evidence="1" key="2">
    <citation type="submission" date="2021-07" db="EMBL/GenBank/DDBJ databases">
        <title>Giant CbK-like Caulobacter bacteriophages have genetically divergent genomes.</title>
        <authorList>
            <person name="Wilson K."/>
            <person name="Ely B."/>
        </authorList>
    </citation>
    <scope>NUCLEOTIDE SEQUENCE</scope>
</reference>
<dbReference type="Proteomes" id="UP000259683">
    <property type="component" value="Segment"/>
</dbReference>
<sequence length="73" mass="8331">MTVCADAPKVPDRISPGEPRSDAVQANYVVGLYDAYKDCKATVEAVKVRRQSLDQREFEAKPWYQRLFKKAPQ</sequence>
<protein>
    <submittedName>
        <fullName evidence="1">Uncharacterized protein</fullName>
    </submittedName>
</protein>
<evidence type="ECO:0000313" key="2">
    <source>
        <dbReference type="Proteomes" id="UP000259683"/>
    </source>
</evidence>
<gene>
    <name evidence="1" type="ORF">CcrSC_gp178</name>
</gene>
<keyword evidence="2" id="KW-1185">Reference proteome</keyword>